<dbReference type="InterPro" id="IPR053137">
    <property type="entry name" value="NLR-like"/>
</dbReference>
<dbReference type="PANTHER" id="PTHR46082:SF11">
    <property type="entry name" value="AAA+ ATPASE DOMAIN-CONTAINING PROTEIN-RELATED"/>
    <property type="match status" value="1"/>
</dbReference>
<feature type="domain" description="Nucleoside phosphorylase" evidence="2">
    <location>
        <begin position="18"/>
        <end position="116"/>
    </location>
</feature>
<dbReference type="AlphaFoldDB" id="A0A0F9ZUT9"/>
<organism evidence="4 5">
    <name type="scientific">Trichoderma harzianum</name>
    <name type="common">Hypocrea lixii</name>
    <dbReference type="NCBI Taxonomy" id="5544"/>
    <lineage>
        <taxon>Eukaryota</taxon>
        <taxon>Fungi</taxon>
        <taxon>Dikarya</taxon>
        <taxon>Ascomycota</taxon>
        <taxon>Pezizomycotina</taxon>
        <taxon>Sordariomycetes</taxon>
        <taxon>Hypocreomycetidae</taxon>
        <taxon>Hypocreales</taxon>
        <taxon>Hypocreaceae</taxon>
        <taxon>Trichoderma</taxon>
    </lineage>
</organism>
<dbReference type="SUPFAM" id="SSF53167">
    <property type="entry name" value="Purine and uridine phosphorylases"/>
    <property type="match status" value="1"/>
</dbReference>
<evidence type="ECO:0000259" key="2">
    <source>
        <dbReference type="Pfam" id="PF01048"/>
    </source>
</evidence>
<dbReference type="InterPro" id="IPR027417">
    <property type="entry name" value="P-loop_NTPase"/>
</dbReference>
<evidence type="ECO:0000313" key="4">
    <source>
        <dbReference type="EMBL" id="KKO96903.1"/>
    </source>
</evidence>
<evidence type="ECO:0000256" key="1">
    <source>
        <dbReference type="ARBA" id="ARBA00022737"/>
    </source>
</evidence>
<dbReference type="GO" id="GO:0003824">
    <property type="term" value="F:catalytic activity"/>
    <property type="evidence" value="ECO:0007669"/>
    <property type="project" value="InterPro"/>
</dbReference>
<proteinExistence type="predicted"/>
<dbReference type="GO" id="GO:0009116">
    <property type="term" value="P:nucleoside metabolic process"/>
    <property type="evidence" value="ECO:0007669"/>
    <property type="project" value="InterPro"/>
</dbReference>
<gene>
    <name evidence="4" type="ORF">THAR02_10996</name>
</gene>
<dbReference type="Gene3D" id="3.40.50.300">
    <property type="entry name" value="P-loop containing nucleotide triphosphate hydrolases"/>
    <property type="match status" value="1"/>
</dbReference>
<dbReference type="PANTHER" id="PTHR46082">
    <property type="entry name" value="ATP/GTP-BINDING PROTEIN-RELATED"/>
    <property type="match status" value="1"/>
</dbReference>
<name>A0A0F9ZUT9_TRIHA</name>
<protein>
    <submittedName>
        <fullName evidence="4">Uncharacterized protein</fullName>
    </submittedName>
</protein>
<sequence>MNSEANLRLRTHDDYTVGWVCALPKEQTAAIAMLDHRHADLQKPPNDQNAYTFGSISSHNIVIACLPKGKTGTNSAATVAAWMVSTFPSIKVGLLVGIGGGVPPKVRLGDVVVSTPTGQFPGVVQWDIDLDCHVLYIEMEAAGLMNNFPCIVIRGIYGYADSHTNNVWQEHAAATAAAFAKELLGYVQTSDVEREPPAKDLLEKVFGTISAVEENTAHTRAKLESIENIKILDWLTPTDYGLRQSDYFQRWQPGTGRWFLNSKVFQNWMATINQTLFCQCMPGAGKPILTSVVVDYLTSEFRRGDTGIAYIYCDFRRHDEQTTANLLASILKQLAGTQPLLPNRVKISMTHIRADGRDHR</sequence>
<comment type="caution">
    <text evidence="4">The sequence shown here is derived from an EMBL/GenBank/DDBJ whole genome shotgun (WGS) entry which is preliminary data.</text>
</comment>
<keyword evidence="1" id="KW-0677">Repeat</keyword>
<dbReference type="Gene3D" id="3.40.50.1580">
    <property type="entry name" value="Nucleoside phosphorylase domain"/>
    <property type="match status" value="2"/>
</dbReference>
<dbReference type="InterPro" id="IPR035994">
    <property type="entry name" value="Nucleoside_phosphorylase_sf"/>
</dbReference>
<dbReference type="InterPro" id="IPR056884">
    <property type="entry name" value="NPHP3-like_N"/>
</dbReference>
<feature type="domain" description="Nephrocystin 3-like N-terminal" evidence="3">
    <location>
        <begin position="254"/>
        <end position="349"/>
    </location>
</feature>
<evidence type="ECO:0000313" key="5">
    <source>
        <dbReference type="Proteomes" id="UP000034112"/>
    </source>
</evidence>
<dbReference type="OrthoDB" id="20872at2759"/>
<reference evidence="5" key="1">
    <citation type="journal article" date="2015" name="Genome Announc.">
        <title>Draft whole-genome sequence of the biocontrol agent Trichoderma harzianum T6776.</title>
        <authorList>
            <person name="Baroncelli R."/>
            <person name="Piaggeschi G."/>
            <person name="Fiorini L."/>
            <person name="Bertolini E."/>
            <person name="Zapparata A."/>
            <person name="Pe M.E."/>
            <person name="Sarrocco S."/>
            <person name="Vannacci G."/>
        </authorList>
    </citation>
    <scope>NUCLEOTIDE SEQUENCE [LARGE SCALE GENOMIC DNA]</scope>
    <source>
        <strain evidence="5">T6776</strain>
    </source>
</reference>
<dbReference type="OMA" id="NWMATIN"/>
<dbReference type="Pfam" id="PF24883">
    <property type="entry name" value="NPHP3_N"/>
    <property type="match status" value="1"/>
</dbReference>
<dbReference type="Proteomes" id="UP000034112">
    <property type="component" value="Unassembled WGS sequence"/>
</dbReference>
<dbReference type="EMBL" id="JOKZ01000696">
    <property type="protein sequence ID" value="KKO96903.1"/>
    <property type="molecule type" value="Genomic_DNA"/>
</dbReference>
<dbReference type="Pfam" id="PF01048">
    <property type="entry name" value="PNP_UDP_1"/>
    <property type="match status" value="1"/>
</dbReference>
<dbReference type="InterPro" id="IPR000845">
    <property type="entry name" value="Nucleoside_phosphorylase_d"/>
</dbReference>
<evidence type="ECO:0000259" key="3">
    <source>
        <dbReference type="Pfam" id="PF24883"/>
    </source>
</evidence>
<accession>A0A0F9ZUT9</accession>